<dbReference type="GeneID" id="26903975"/>
<keyword evidence="7" id="KW-1185">Reference proteome</keyword>
<proteinExistence type="inferred from homology"/>
<dbReference type="PANTHER" id="PTHR11592">
    <property type="entry name" value="GLUTATHIONE PEROXIDASE"/>
    <property type="match status" value="1"/>
</dbReference>
<reference evidence="6 7" key="1">
    <citation type="submission" date="2015-07" db="EMBL/GenBank/DDBJ databases">
        <title>High-quality genome of monoxenous trypanosomatid Leptomonas pyrrhocoris.</title>
        <authorList>
            <person name="Flegontov P."/>
            <person name="Butenko A."/>
            <person name="Firsov S."/>
            <person name="Vlcek C."/>
            <person name="Logacheva M.D."/>
            <person name="Field M."/>
            <person name="Filatov D."/>
            <person name="Flegontova O."/>
            <person name="Gerasimov E."/>
            <person name="Jackson A.P."/>
            <person name="Kelly S."/>
            <person name="Opperdoes F."/>
            <person name="O'Reilly A."/>
            <person name="Votypka J."/>
            <person name="Yurchenko V."/>
            <person name="Lukes J."/>
        </authorList>
    </citation>
    <scope>NUCLEOTIDE SEQUENCE [LARGE SCALE GENOMIC DNA]</scope>
    <source>
        <strain evidence="6">H10</strain>
    </source>
</reference>
<keyword evidence="3 5" id="KW-0560">Oxidoreductase</keyword>
<dbReference type="EMBL" id="LGTL01000006">
    <property type="protein sequence ID" value="KPA81274.1"/>
    <property type="molecule type" value="Genomic_DNA"/>
</dbReference>
<protein>
    <recommendedName>
        <fullName evidence="5">Glutathione peroxidase</fullName>
    </recommendedName>
</protein>
<gene>
    <name evidence="6" type="ORF">ABB37_03684</name>
</gene>
<evidence type="ECO:0000256" key="3">
    <source>
        <dbReference type="ARBA" id="ARBA00023002"/>
    </source>
</evidence>
<evidence type="ECO:0000256" key="4">
    <source>
        <dbReference type="PIRSR" id="PIRSR000303-1"/>
    </source>
</evidence>
<dbReference type="OrthoDB" id="446890at2759"/>
<sequence>MTSIFVFSATQEGKTILLHKYTGYVTLIVNVASRCSFTPANLAMLNEVQQTYANRNFSVLGFPCSQFANQEPLNNAEIAQWKMSVPVLFPVFDKINVKGAHADPLFQMLRAQQGAPLWNYTKYLCDRNGVPCRKLEPGCSLDSLKQAVECVL</sequence>
<dbReference type="GO" id="GO:0004601">
    <property type="term" value="F:peroxidase activity"/>
    <property type="evidence" value="ECO:0007669"/>
    <property type="project" value="UniProtKB-KW"/>
</dbReference>
<dbReference type="SUPFAM" id="SSF52833">
    <property type="entry name" value="Thioredoxin-like"/>
    <property type="match status" value="1"/>
</dbReference>
<dbReference type="Proteomes" id="UP000037923">
    <property type="component" value="Unassembled WGS sequence"/>
</dbReference>
<organism evidence="6 7">
    <name type="scientific">Leptomonas pyrrhocoris</name>
    <name type="common">Firebug parasite</name>
    <dbReference type="NCBI Taxonomy" id="157538"/>
    <lineage>
        <taxon>Eukaryota</taxon>
        <taxon>Discoba</taxon>
        <taxon>Euglenozoa</taxon>
        <taxon>Kinetoplastea</taxon>
        <taxon>Metakinetoplastina</taxon>
        <taxon>Trypanosomatida</taxon>
        <taxon>Trypanosomatidae</taxon>
        <taxon>Leishmaniinae</taxon>
        <taxon>Leptomonas</taxon>
    </lineage>
</organism>
<dbReference type="PIRSF" id="PIRSF000303">
    <property type="entry name" value="Glutathion_perox"/>
    <property type="match status" value="1"/>
</dbReference>
<dbReference type="PRINTS" id="PR01011">
    <property type="entry name" value="GLUTPROXDASE"/>
</dbReference>
<dbReference type="InterPro" id="IPR036249">
    <property type="entry name" value="Thioredoxin-like_sf"/>
</dbReference>
<name>A0A0N0VFP6_LEPPY</name>
<keyword evidence="2 5" id="KW-0575">Peroxidase</keyword>
<dbReference type="OMA" id="YVNYGVT"/>
<comment type="caution">
    <text evidence="6">The sequence shown here is derived from an EMBL/GenBank/DDBJ whole genome shotgun (WGS) entry which is preliminary data.</text>
</comment>
<dbReference type="Pfam" id="PF00255">
    <property type="entry name" value="GSHPx"/>
    <property type="match status" value="1"/>
</dbReference>
<accession>A0A0N0VFP6</accession>
<dbReference type="CDD" id="cd00340">
    <property type="entry name" value="GSH_Peroxidase"/>
    <property type="match status" value="1"/>
</dbReference>
<comment type="similarity">
    <text evidence="1 5">Belongs to the glutathione peroxidase family.</text>
</comment>
<evidence type="ECO:0000313" key="6">
    <source>
        <dbReference type="EMBL" id="KPA81274.1"/>
    </source>
</evidence>
<dbReference type="Gene3D" id="3.40.30.10">
    <property type="entry name" value="Glutaredoxin"/>
    <property type="match status" value="1"/>
</dbReference>
<dbReference type="PROSITE" id="PS51355">
    <property type="entry name" value="GLUTATHIONE_PEROXID_3"/>
    <property type="match status" value="1"/>
</dbReference>
<dbReference type="FunFam" id="3.40.30.10:FF:000364">
    <property type="entry name" value="Glutathione peroxidase"/>
    <property type="match status" value="1"/>
</dbReference>
<dbReference type="InterPro" id="IPR000889">
    <property type="entry name" value="Glutathione_peroxidase"/>
</dbReference>
<evidence type="ECO:0000256" key="1">
    <source>
        <dbReference type="ARBA" id="ARBA00006926"/>
    </source>
</evidence>
<dbReference type="SMR" id="A0A0N0VFP6"/>
<dbReference type="GO" id="GO:0006979">
    <property type="term" value="P:response to oxidative stress"/>
    <property type="evidence" value="ECO:0007669"/>
    <property type="project" value="InterPro"/>
</dbReference>
<evidence type="ECO:0000256" key="5">
    <source>
        <dbReference type="RuleBase" id="RU000499"/>
    </source>
</evidence>
<feature type="active site" evidence="4">
    <location>
        <position position="35"/>
    </location>
</feature>
<evidence type="ECO:0000256" key="2">
    <source>
        <dbReference type="ARBA" id="ARBA00022559"/>
    </source>
</evidence>
<dbReference type="RefSeq" id="XP_015659713.1">
    <property type="nucleotide sequence ID" value="XM_015801093.1"/>
</dbReference>
<dbReference type="AlphaFoldDB" id="A0A0N0VFP6"/>
<dbReference type="PANTHER" id="PTHR11592:SF78">
    <property type="entry name" value="GLUTATHIONE PEROXIDASE"/>
    <property type="match status" value="1"/>
</dbReference>
<evidence type="ECO:0000313" key="7">
    <source>
        <dbReference type="Proteomes" id="UP000037923"/>
    </source>
</evidence>
<dbReference type="VEuPathDB" id="TriTrypDB:LpyrH10_06_0540"/>